<comment type="caution">
    <text evidence="2">The sequence shown here is derived from an EMBL/GenBank/DDBJ whole genome shotgun (WGS) entry which is preliminary data.</text>
</comment>
<dbReference type="Pfam" id="PF08821">
    <property type="entry name" value="CGGC"/>
    <property type="match status" value="1"/>
</dbReference>
<feature type="domain" description="CGGC" evidence="1">
    <location>
        <begin position="3"/>
        <end position="98"/>
    </location>
</feature>
<dbReference type="Proteomes" id="UP000029628">
    <property type="component" value="Unassembled WGS sequence"/>
</dbReference>
<reference evidence="2 3" key="1">
    <citation type="submission" date="2014-07" db="EMBL/GenBank/DDBJ databases">
        <authorList>
            <person name="McCorrison J."/>
            <person name="Sanka R."/>
            <person name="Torralba M."/>
            <person name="Gillis M."/>
            <person name="Haft D.H."/>
            <person name="Methe B."/>
            <person name="Sutton G."/>
            <person name="Nelson K.E."/>
        </authorList>
    </citation>
    <scope>NUCLEOTIDE SEQUENCE [LARGE SCALE GENOMIC DNA]</scope>
    <source>
        <strain evidence="2 3">DNF00314</strain>
    </source>
</reference>
<evidence type="ECO:0000259" key="1">
    <source>
        <dbReference type="SMART" id="SM01078"/>
    </source>
</evidence>
<evidence type="ECO:0000313" key="3">
    <source>
        <dbReference type="Proteomes" id="UP000029628"/>
    </source>
</evidence>
<dbReference type="InterPro" id="IPR014925">
    <property type="entry name" value="CGGC_dom"/>
</dbReference>
<protein>
    <recommendedName>
        <fullName evidence="1">CGGC domain-containing protein</fullName>
    </recommendedName>
</protein>
<dbReference type="RefSeq" id="WP_028257761.1">
    <property type="nucleotide sequence ID" value="NZ_JRNT01000026.1"/>
</dbReference>
<organism evidence="2 3">
    <name type="scientific">Veillonella montpellierensis DNF00314</name>
    <dbReference type="NCBI Taxonomy" id="1401067"/>
    <lineage>
        <taxon>Bacteria</taxon>
        <taxon>Bacillati</taxon>
        <taxon>Bacillota</taxon>
        <taxon>Negativicutes</taxon>
        <taxon>Veillonellales</taxon>
        <taxon>Veillonellaceae</taxon>
        <taxon>Veillonella</taxon>
    </lineage>
</organism>
<dbReference type="EMBL" id="JRNT01000026">
    <property type="protein sequence ID" value="KGF46873.1"/>
    <property type="molecule type" value="Genomic_DNA"/>
</dbReference>
<dbReference type="eggNOG" id="COG5561">
    <property type="taxonomic scope" value="Bacteria"/>
</dbReference>
<gene>
    <name evidence="2" type="ORF">HMPREF0872_07015</name>
</gene>
<accession>A0A096AIE2</accession>
<evidence type="ECO:0000313" key="2">
    <source>
        <dbReference type="EMBL" id="KGF46873.1"/>
    </source>
</evidence>
<keyword evidence="3" id="KW-1185">Reference proteome</keyword>
<dbReference type="SMART" id="SM01078">
    <property type="entry name" value="CGGC"/>
    <property type="match status" value="1"/>
</dbReference>
<dbReference type="AlphaFoldDB" id="A0A096AIE2"/>
<sequence>MKKVAILVNEETMQRCSCGGCLGALFDKKDAFARYGDEPIQLVSMTHSGGDLEKKIATLLKKGVDVVHLSTCTRGKNENYEAIAHRLAEDFNVVGYTHGSAVSKNGVEAIILDKNHGHTSSETK</sequence>
<name>A0A096AIE2_9FIRM</name>
<proteinExistence type="predicted"/>